<reference evidence="1" key="1">
    <citation type="journal article" date="2015" name="Proc. Natl. Acad. Sci. U.S.A.">
        <title>Networks of energetic and metabolic interactions define dynamics in microbial communities.</title>
        <authorList>
            <person name="Embree M."/>
            <person name="Liu J.K."/>
            <person name="Al-Bassam M.M."/>
            <person name="Zengler K."/>
        </authorList>
    </citation>
    <scope>NUCLEOTIDE SEQUENCE</scope>
</reference>
<evidence type="ECO:0000313" key="1">
    <source>
        <dbReference type="EMBL" id="KUG03506.1"/>
    </source>
</evidence>
<comment type="caution">
    <text evidence="1">The sequence shown here is derived from an EMBL/GenBank/DDBJ whole genome shotgun (WGS) entry which is preliminary data.</text>
</comment>
<gene>
    <name evidence="1" type="ORF">ASZ90_019068</name>
</gene>
<organism evidence="1">
    <name type="scientific">hydrocarbon metagenome</name>
    <dbReference type="NCBI Taxonomy" id="938273"/>
    <lineage>
        <taxon>unclassified sequences</taxon>
        <taxon>metagenomes</taxon>
        <taxon>ecological metagenomes</taxon>
    </lineage>
</organism>
<protein>
    <recommendedName>
        <fullName evidence="2">Phage protein</fullName>
    </recommendedName>
</protein>
<accession>A0A0W8E4H5</accession>
<dbReference type="EMBL" id="LNQE01001878">
    <property type="protein sequence ID" value="KUG03506.1"/>
    <property type="molecule type" value="Genomic_DNA"/>
</dbReference>
<name>A0A0W8E4H5_9ZZZZ</name>
<proteinExistence type="predicted"/>
<evidence type="ECO:0008006" key="2">
    <source>
        <dbReference type="Google" id="ProtNLM"/>
    </source>
</evidence>
<dbReference type="AlphaFoldDB" id="A0A0W8E4H5"/>
<sequence length="116" mass="13308">MTGFVYYTILRRMIKNYKSNGYEVVTGKHPDYPVDIDNILHGYRPDVVAHRNGSYIICDVETIETIDLSDTIKHWGMLSKSNYSLHVAVPVSCYDHAKSLADLHNIEVLHWWTAAV</sequence>